<feature type="chain" id="PRO_5018107891" evidence="2">
    <location>
        <begin position="21"/>
        <end position="82"/>
    </location>
</feature>
<accession>A0A3M7M566</accession>
<name>A0A3M7M566_9PLEO</name>
<dbReference type="AlphaFoldDB" id="A0A3M7M566"/>
<evidence type="ECO:0000256" key="2">
    <source>
        <dbReference type="SAM" id="SignalP"/>
    </source>
</evidence>
<dbReference type="Proteomes" id="UP000265663">
    <property type="component" value="Unassembled WGS sequence"/>
</dbReference>
<proteinExistence type="predicted"/>
<sequence>MKLAAPTALLFATLLHSALAAPAAEAVPNLLLEERSPKSGKIPKGGSGNDTSNAASDLIAPSRLLQGVALGLGIAEVVRLWG</sequence>
<evidence type="ECO:0000313" key="3">
    <source>
        <dbReference type="EMBL" id="RMZ69598.1"/>
    </source>
</evidence>
<organism evidence="3 4">
    <name type="scientific">Pyrenophora seminiperda CCB06</name>
    <dbReference type="NCBI Taxonomy" id="1302712"/>
    <lineage>
        <taxon>Eukaryota</taxon>
        <taxon>Fungi</taxon>
        <taxon>Dikarya</taxon>
        <taxon>Ascomycota</taxon>
        <taxon>Pezizomycotina</taxon>
        <taxon>Dothideomycetes</taxon>
        <taxon>Pleosporomycetidae</taxon>
        <taxon>Pleosporales</taxon>
        <taxon>Pleosporineae</taxon>
        <taxon>Pleosporaceae</taxon>
        <taxon>Pyrenophora</taxon>
    </lineage>
</organism>
<keyword evidence="2" id="KW-0732">Signal</keyword>
<keyword evidence="4" id="KW-1185">Reference proteome</keyword>
<feature type="region of interest" description="Disordered" evidence="1">
    <location>
        <begin position="35"/>
        <end position="54"/>
    </location>
</feature>
<dbReference type="OrthoDB" id="3799886at2759"/>
<reference evidence="3 4" key="1">
    <citation type="journal article" date="2014" name="PLoS ONE">
        <title>De novo Genome Assembly of the Fungal Plant Pathogen Pyrenophora semeniperda.</title>
        <authorList>
            <person name="Soliai M.M."/>
            <person name="Meyer S.E."/>
            <person name="Udall J.A."/>
            <person name="Elzinga D.E."/>
            <person name="Hermansen R.A."/>
            <person name="Bodily P.M."/>
            <person name="Hart A.A."/>
            <person name="Coleman C.E."/>
        </authorList>
    </citation>
    <scope>NUCLEOTIDE SEQUENCE [LARGE SCALE GENOMIC DNA]</scope>
    <source>
        <strain evidence="3 4">CCB06</strain>
        <tissue evidence="3">Mycelium</tissue>
    </source>
</reference>
<gene>
    <name evidence="3" type="ORF">GMOD_00006431</name>
</gene>
<evidence type="ECO:0000313" key="4">
    <source>
        <dbReference type="Proteomes" id="UP000265663"/>
    </source>
</evidence>
<protein>
    <submittedName>
        <fullName evidence="3">Uncharacterized protein</fullName>
    </submittedName>
</protein>
<evidence type="ECO:0000256" key="1">
    <source>
        <dbReference type="SAM" id="MobiDB-lite"/>
    </source>
</evidence>
<feature type="signal peptide" evidence="2">
    <location>
        <begin position="1"/>
        <end position="20"/>
    </location>
</feature>
<dbReference type="EMBL" id="KE747818">
    <property type="protein sequence ID" value="RMZ69598.1"/>
    <property type="molecule type" value="Genomic_DNA"/>
</dbReference>